<dbReference type="SUPFAM" id="SSF53474">
    <property type="entry name" value="alpha/beta-Hydrolases"/>
    <property type="match status" value="1"/>
</dbReference>
<organism evidence="3 4">
    <name type="scientific">Fonsecaea pedrosoi CBS 271.37</name>
    <dbReference type="NCBI Taxonomy" id="1442368"/>
    <lineage>
        <taxon>Eukaryota</taxon>
        <taxon>Fungi</taxon>
        <taxon>Dikarya</taxon>
        <taxon>Ascomycota</taxon>
        <taxon>Pezizomycotina</taxon>
        <taxon>Eurotiomycetes</taxon>
        <taxon>Chaetothyriomycetidae</taxon>
        <taxon>Chaetothyriales</taxon>
        <taxon>Herpotrichiellaceae</taxon>
        <taxon>Fonsecaea</taxon>
    </lineage>
</organism>
<dbReference type="Proteomes" id="UP000053029">
    <property type="component" value="Unassembled WGS sequence"/>
</dbReference>
<dbReference type="GO" id="GO:0016787">
    <property type="term" value="F:hydrolase activity"/>
    <property type="evidence" value="ECO:0007669"/>
    <property type="project" value="UniProtKB-KW"/>
</dbReference>
<proteinExistence type="predicted"/>
<name>A0A0D2DQH7_9EURO</name>
<keyword evidence="4" id="KW-1185">Reference proteome</keyword>
<dbReference type="RefSeq" id="XP_013283809.1">
    <property type="nucleotide sequence ID" value="XM_013428355.1"/>
</dbReference>
<keyword evidence="1" id="KW-0378">Hydrolase</keyword>
<dbReference type="VEuPathDB" id="FungiDB:Z517_06616"/>
<gene>
    <name evidence="3" type="ORF">Z517_06616</name>
</gene>
<sequence length="383" mass="41748">MPSPRLDTIEDILATATVDPTFSAALQASQLQAGSNYTLSDIKQSAAAGLGPLQKRLADSRPSEITETEHSIRLRDDWPCRIIVCHLTADLKAAGPARPLILLLHGGGHTIGYPELQLSLARELVLAHSAVVVCASYRLAPEFPFPFSICDSWEVLQFCATENRKSNSAIFPRCTDARVGFLVGGESAGANLAASLAHLARDHNLNPPLTGQVLMAGTYISPGRVPERYQPRYLSREQNANAPILDRHLLTLLTEAFQPDPASKLCYPFDQHDPRDVDGKGTDAGHQRGSVKHGHLGLAPAYFQVCGLDPARDDGLIYEKVLREECDVPTRLDLYSGWAHCWWAMFPDLDMSTRRMRDVVEGVGWLLGLKRDRKGGGGGGGVV</sequence>
<reference evidence="3 4" key="1">
    <citation type="submission" date="2015-01" db="EMBL/GenBank/DDBJ databases">
        <title>The Genome Sequence of Fonsecaea pedrosoi CBS 271.37.</title>
        <authorList>
            <consortium name="The Broad Institute Genomics Platform"/>
            <person name="Cuomo C."/>
            <person name="de Hoog S."/>
            <person name="Gorbushina A."/>
            <person name="Stielow B."/>
            <person name="Teixiera M."/>
            <person name="Abouelleil A."/>
            <person name="Chapman S.B."/>
            <person name="Priest M."/>
            <person name="Young S.K."/>
            <person name="Wortman J."/>
            <person name="Nusbaum C."/>
            <person name="Birren B."/>
        </authorList>
    </citation>
    <scope>NUCLEOTIDE SEQUENCE [LARGE SCALE GENOMIC DNA]</scope>
    <source>
        <strain evidence="3 4">CBS 271.37</strain>
    </source>
</reference>
<dbReference type="OrthoDB" id="408631at2759"/>
<dbReference type="GeneID" id="25306106"/>
<dbReference type="InterPro" id="IPR029058">
    <property type="entry name" value="AB_hydrolase_fold"/>
</dbReference>
<protein>
    <recommendedName>
        <fullName evidence="2">Alpha/beta hydrolase fold-3 domain-containing protein</fullName>
    </recommendedName>
</protein>
<evidence type="ECO:0000313" key="3">
    <source>
        <dbReference type="EMBL" id="KIW80001.1"/>
    </source>
</evidence>
<dbReference type="Pfam" id="PF07859">
    <property type="entry name" value="Abhydrolase_3"/>
    <property type="match status" value="1"/>
</dbReference>
<dbReference type="AlphaFoldDB" id="A0A0D2DQH7"/>
<dbReference type="InterPro" id="IPR013094">
    <property type="entry name" value="AB_hydrolase_3"/>
</dbReference>
<dbReference type="PANTHER" id="PTHR48081:SF8">
    <property type="entry name" value="ALPHA_BETA HYDROLASE FOLD-3 DOMAIN-CONTAINING PROTEIN-RELATED"/>
    <property type="match status" value="1"/>
</dbReference>
<evidence type="ECO:0000256" key="1">
    <source>
        <dbReference type="ARBA" id="ARBA00022801"/>
    </source>
</evidence>
<evidence type="ECO:0000259" key="2">
    <source>
        <dbReference type="Pfam" id="PF07859"/>
    </source>
</evidence>
<accession>A0A0D2DQH7</accession>
<dbReference type="EMBL" id="KN846972">
    <property type="protein sequence ID" value="KIW80001.1"/>
    <property type="molecule type" value="Genomic_DNA"/>
</dbReference>
<evidence type="ECO:0000313" key="4">
    <source>
        <dbReference type="Proteomes" id="UP000053029"/>
    </source>
</evidence>
<feature type="domain" description="Alpha/beta hydrolase fold-3" evidence="2">
    <location>
        <begin position="102"/>
        <end position="343"/>
    </location>
</feature>
<dbReference type="Gene3D" id="3.40.50.1820">
    <property type="entry name" value="alpha/beta hydrolase"/>
    <property type="match status" value="1"/>
</dbReference>
<dbReference type="STRING" id="1442368.A0A0D2DQH7"/>
<dbReference type="HOGENOM" id="CLU_012494_6_3_1"/>
<dbReference type="InterPro" id="IPR050300">
    <property type="entry name" value="GDXG_lipolytic_enzyme"/>
</dbReference>
<dbReference type="PANTHER" id="PTHR48081">
    <property type="entry name" value="AB HYDROLASE SUPERFAMILY PROTEIN C4A8.06C"/>
    <property type="match status" value="1"/>
</dbReference>